<dbReference type="InterPro" id="IPR002645">
    <property type="entry name" value="STAS_dom"/>
</dbReference>
<protein>
    <recommendedName>
        <fullName evidence="2">Anti-sigma factor antagonist</fullName>
    </recommendedName>
</protein>
<sequence>MTDDRQSPWTASGDPASGEVKITGEVDFTNSQAVRDWLKDFARTCPGEVLLDLSELQYIDSSGLAVLIEVRKAMLAGKRSLRITAATTQVHKLFDLTQIGELFGL</sequence>
<dbReference type="EMBL" id="DSRP01000722">
    <property type="protein sequence ID" value="HGG93340.1"/>
    <property type="molecule type" value="Genomic_DNA"/>
</dbReference>
<organism evidence="4">
    <name type="scientific">Fundidesulfovibrio putealis</name>
    <dbReference type="NCBI Taxonomy" id="270496"/>
    <lineage>
        <taxon>Bacteria</taxon>
        <taxon>Pseudomonadati</taxon>
        <taxon>Thermodesulfobacteriota</taxon>
        <taxon>Desulfovibrionia</taxon>
        <taxon>Desulfovibrionales</taxon>
        <taxon>Desulfovibrionaceae</taxon>
        <taxon>Fundidesulfovibrio</taxon>
    </lineage>
</organism>
<comment type="caution">
    <text evidence="4">The sequence shown here is derived from an EMBL/GenBank/DDBJ whole genome shotgun (WGS) entry which is preliminary data.</text>
</comment>
<dbReference type="PROSITE" id="PS50801">
    <property type="entry name" value="STAS"/>
    <property type="match status" value="1"/>
</dbReference>
<accession>A0A7C4AI49</accession>
<feature type="domain" description="STAS" evidence="3">
    <location>
        <begin position="20"/>
        <end position="105"/>
    </location>
</feature>
<dbReference type="InterPro" id="IPR003658">
    <property type="entry name" value="Anti-sigma_ant"/>
</dbReference>
<dbReference type="CDD" id="cd07043">
    <property type="entry name" value="STAS_anti-anti-sigma_factors"/>
    <property type="match status" value="1"/>
</dbReference>
<dbReference type="SUPFAM" id="SSF52091">
    <property type="entry name" value="SpoIIaa-like"/>
    <property type="match status" value="1"/>
</dbReference>
<dbReference type="Gene3D" id="3.30.750.24">
    <property type="entry name" value="STAS domain"/>
    <property type="match status" value="1"/>
</dbReference>
<evidence type="ECO:0000256" key="2">
    <source>
        <dbReference type="RuleBase" id="RU003749"/>
    </source>
</evidence>
<gene>
    <name evidence="4" type="ORF">ENR59_10385</name>
</gene>
<dbReference type="InterPro" id="IPR036513">
    <property type="entry name" value="STAS_dom_sf"/>
</dbReference>
<evidence type="ECO:0000256" key="1">
    <source>
        <dbReference type="ARBA" id="ARBA00009013"/>
    </source>
</evidence>
<dbReference type="NCBIfam" id="TIGR00377">
    <property type="entry name" value="ant_ant_sig"/>
    <property type="match status" value="1"/>
</dbReference>
<dbReference type="PANTHER" id="PTHR33495">
    <property type="entry name" value="ANTI-SIGMA FACTOR ANTAGONIST TM_1081-RELATED-RELATED"/>
    <property type="match status" value="1"/>
</dbReference>
<dbReference type="PANTHER" id="PTHR33495:SF2">
    <property type="entry name" value="ANTI-SIGMA FACTOR ANTAGONIST TM_1081-RELATED"/>
    <property type="match status" value="1"/>
</dbReference>
<evidence type="ECO:0000259" key="3">
    <source>
        <dbReference type="PROSITE" id="PS50801"/>
    </source>
</evidence>
<dbReference type="AlphaFoldDB" id="A0A7C4AI49"/>
<dbReference type="GO" id="GO:0043856">
    <property type="term" value="F:anti-sigma factor antagonist activity"/>
    <property type="evidence" value="ECO:0007669"/>
    <property type="project" value="InterPro"/>
</dbReference>
<comment type="similarity">
    <text evidence="1 2">Belongs to the anti-sigma-factor antagonist family.</text>
</comment>
<proteinExistence type="inferred from homology"/>
<name>A0A7C4AI49_9BACT</name>
<evidence type="ECO:0000313" key="4">
    <source>
        <dbReference type="EMBL" id="HGG93340.1"/>
    </source>
</evidence>
<reference evidence="4" key="1">
    <citation type="journal article" date="2020" name="mSystems">
        <title>Genome- and Community-Level Interaction Insights into Carbon Utilization and Element Cycling Functions of Hydrothermarchaeota in Hydrothermal Sediment.</title>
        <authorList>
            <person name="Zhou Z."/>
            <person name="Liu Y."/>
            <person name="Xu W."/>
            <person name="Pan J."/>
            <person name="Luo Z.H."/>
            <person name="Li M."/>
        </authorList>
    </citation>
    <scope>NUCLEOTIDE SEQUENCE [LARGE SCALE GENOMIC DNA]</scope>
    <source>
        <strain evidence="4">SpSt-413</strain>
    </source>
</reference>
<dbReference type="Pfam" id="PF01740">
    <property type="entry name" value="STAS"/>
    <property type="match status" value="1"/>
</dbReference>